<dbReference type="GO" id="GO:0009002">
    <property type="term" value="F:serine-type D-Ala-D-Ala carboxypeptidase activity"/>
    <property type="evidence" value="ECO:0007669"/>
    <property type="project" value="InterPro"/>
</dbReference>
<reference evidence="18 19" key="1">
    <citation type="journal article" date="1992" name="Lakartidningen">
        <title>[Penicillin V and not amoxicillin is the first choice preparation in acute otitis].</title>
        <authorList>
            <person name="Kamme C."/>
            <person name="Lundgren K."/>
            <person name="Prellner K."/>
        </authorList>
    </citation>
    <scope>NUCLEOTIDE SEQUENCE [LARGE SCALE GENOMIC DNA]</scope>
    <source>
        <strain evidence="18 19">W1</strain>
    </source>
</reference>
<evidence type="ECO:0000313" key="19">
    <source>
        <dbReference type="Proteomes" id="UP000325116"/>
    </source>
</evidence>
<evidence type="ECO:0000313" key="18">
    <source>
        <dbReference type="EMBL" id="TXJ12335.1"/>
    </source>
</evidence>
<dbReference type="GO" id="GO:0008658">
    <property type="term" value="F:penicillin binding"/>
    <property type="evidence" value="ECO:0007669"/>
    <property type="project" value="InterPro"/>
</dbReference>
<keyword evidence="6" id="KW-0645">Protease</keyword>
<feature type="region of interest" description="Disordered" evidence="14">
    <location>
        <begin position="635"/>
        <end position="664"/>
    </location>
</feature>
<keyword evidence="9" id="KW-0133">Cell shape</keyword>
<sequence>MDLFEIDFNKDKKFVGEDFRYRRKLLVILFVCVFISALLLIRLFYLQIIKNKYYSGLSRNNKEQIIPIEAHRGEIYDRNGVMVAENVKVYVMYMIPVYLPKNYFEREELLYRVSKIFNIDLGQIKSILDKVPKNSYESIEIANNITMEQISYLAERSEEYPGVYYGSKSVRNYPLGETMTHILGYIGNISQEEFEDKRAEGYRRNSMIGKEGVEQFYDRELRGIDGYVQWIVDSRNRVKETISPAVGRPIPGKKLILSIDSKIQKDAEDLLYGQVGTIIVSRPTTGEILAMVSAPWYDPNIFIGKIDREKYVELINNPANPFWNKAIRGRYPPGSTFKLISSAGSLAEGRITANTTRFCGGGMWIENKFFKCTGQHGYINMYRAIQYSCNTYFYTMAYELGPNFIKKYAEIFGFNSTTGIDLPGEKIGVVPSADWKRRKIGEYWWDGDTLQYAIGQGYMSTTPIAVHMATSAIINDGVMYRPHVVKEIRSSQTDEVIYNNDKVVIKKLDIPQNVFTVVKEGMRMAVDGGTARNGAWSPYVKLAAKTSTAQTAQGKDHTWITIFGPYNQRPTDDMVAVTVMLEHSGGGGGSTAGPIATAMLRSILSGENAINVRNSIYNRMQLIYEQFRLQRELEALENSESEKNDEEKDGKKSKREEDNRIKYE</sequence>
<keyword evidence="11 15" id="KW-1133">Transmembrane helix</keyword>
<evidence type="ECO:0000256" key="9">
    <source>
        <dbReference type="ARBA" id="ARBA00022960"/>
    </source>
</evidence>
<dbReference type="InterPro" id="IPR050515">
    <property type="entry name" value="Beta-lactam/transpept"/>
</dbReference>
<evidence type="ECO:0000259" key="16">
    <source>
        <dbReference type="Pfam" id="PF00905"/>
    </source>
</evidence>
<evidence type="ECO:0000256" key="15">
    <source>
        <dbReference type="SAM" id="Phobius"/>
    </source>
</evidence>
<feature type="domain" description="Penicillin-binding protein transpeptidase" evidence="16">
    <location>
        <begin position="276"/>
        <end position="600"/>
    </location>
</feature>
<evidence type="ECO:0000256" key="2">
    <source>
        <dbReference type="ARBA" id="ARBA00004236"/>
    </source>
</evidence>
<keyword evidence="4" id="KW-0997">Cell inner membrane</keyword>
<evidence type="ECO:0000256" key="10">
    <source>
        <dbReference type="ARBA" id="ARBA00022984"/>
    </source>
</evidence>
<dbReference type="GO" id="GO:0008360">
    <property type="term" value="P:regulation of cell shape"/>
    <property type="evidence" value="ECO:0007669"/>
    <property type="project" value="UniProtKB-KW"/>
</dbReference>
<dbReference type="RefSeq" id="WP_147758290.1">
    <property type="nucleotide sequence ID" value="NZ_SAXT01000004.1"/>
</dbReference>
<dbReference type="Pfam" id="PF00905">
    <property type="entry name" value="Transpeptidase"/>
    <property type="match status" value="1"/>
</dbReference>
<protein>
    <submittedName>
        <fullName evidence="18">Penicillin-binding protein 2</fullName>
    </submittedName>
</protein>
<dbReference type="InterPro" id="IPR005311">
    <property type="entry name" value="PBP_dimer"/>
</dbReference>
<evidence type="ECO:0000256" key="14">
    <source>
        <dbReference type="SAM" id="MobiDB-lite"/>
    </source>
</evidence>
<evidence type="ECO:0000256" key="8">
    <source>
        <dbReference type="ARBA" id="ARBA00022801"/>
    </source>
</evidence>
<dbReference type="SUPFAM" id="SSF56519">
    <property type="entry name" value="Penicillin binding protein dimerisation domain"/>
    <property type="match status" value="1"/>
</dbReference>
<dbReference type="AlphaFoldDB" id="A0A5C8CHJ8"/>
<keyword evidence="3" id="KW-1003">Cell membrane</keyword>
<evidence type="ECO:0000256" key="4">
    <source>
        <dbReference type="ARBA" id="ARBA00022519"/>
    </source>
</evidence>
<dbReference type="PANTHER" id="PTHR30627:SF2">
    <property type="entry name" value="PEPTIDOGLYCAN D,D-TRANSPEPTIDASE MRDA"/>
    <property type="match status" value="1"/>
</dbReference>
<dbReference type="NCBIfam" id="TIGR03423">
    <property type="entry name" value="pbp2_mrdA"/>
    <property type="match status" value="1"/>
</dbReference>
<dbReference type="SUPFAM" id="SSF56601">
    <property type="entry name" value="beta-lactamase/transpeptidase-like"/>
    <property type="match status" value="1"/>
</dbReference>
<dbReference type="Gene3D" id="3.40.710.10">
    <property type="entry name" value="DD-peptidase/beta-lactamase superfamily"/>
    <property type="match status" value="1"/>
</dbReference>
<evidence type="ECO:0000259" key="17">
    <source>
        <dbReference type="Pfam" id="PF03717"/>
    </source>
</evidence>
<evidence type="ECO:0000256" key="12">
    <source>
        <dbReference type="ARBA" id="ARBA00023136"/>
    </source>
</evidence>
<dbReference type="GO" id="GO:0071555">
    <property type="term" value="P:cell wall organization"/>
    <property type="evidence" value="ECO:0007669"/>
    <property type="project" value="UniProtKB-KW"/>
</dbReference>
<dbReference type="Gene3D" id="3.90.1310.10">
    <property type="entry name" value="Penicillin-binding protein 2a (Domain 2)"/>
    <property type="match status" value="1"/>
</dbReference>
<dbReference type="GO" id="GO:0009252">
    <property type="term" value="P:peptidoglycan biosynthetic process"/>
    <property type="evidence" value="ECO:0007669"/>
    <property type="project" value="UniProtKB-KW"/>
</dbReference>
<feature type="domain" description="Penicillin-binding protein dimerisation" evidence="17">
    <location>
        <begin position="68"/>
        <end position="242"/>
    </location>
</feature>
<dbReference type="InterPro" id="IPR017790">
    <property type="entry name" value="Penicillin-binding_protein_2"/>
</dbReference>
<comment type="caution">
    <text evidence="18">The sequence shown here is derived from an EMBL/GenBank/DDBJ whole genome shotgun (WGS) entry which is preliminary data.</text>
</comment>
<dbReference type="GO" id="GO:0006508">
    <property type="term" value="P:proteolysis"/>
    <property type="evidence" value="ECO:0007669"/>
    <property type="project" value="UniProtKB-KW"/>
</dbReference>
<keyword evidence="13" id="KW-0961">Cell wall biogenesis/degradation</keyword>
<dbReference type="InterPro" id="IPR036138">
    <property type="entry name" value="PBP_dimer_sf"/>
</dbReference>
<keyword evidence="7 15" id="KW-0812">Transmembrane</keyword>
<keyword evidence="5" id="KW-0121">Carboxypeptidase</keyword>
<evidence type="ECO:0000256" key="7">
    <source>
        <dbReference type="ARBA" id="ARBA00022692"/>
    </source>
</evidence>
<dbReference type="InterPro" id="IPR012338">
    <property type="entry name" value="Beta-lactam/transpept-like"/>
</dbReference>
<dbReference type="PANTHER" id="PTHR30627">
    <property type="entry name" value="PEPTIDOGLYCAN D,D-TRANSPEPTIDASE"/>
    <property type="match status" value="1"/>
</dbReference>
<gene>
    <name evidence="18" type="primary">mrdA</name>
    <name evidence="18" type="ORF">EPJ80_05985</name>
</gene>
<evidence type="ECO:0000256" key="5">
    <source>
        <dbReference type="ARBA" id="ARBA00022645"/>
    </source>
</evidence>
<evidence type="ECO:0000256" key="3">
    <source>
        <dbReference type="ARBA" id="ARBA00022475"/>
    </source>
</evidence>
<evidence type="ECO:0000256" key="13">
    <source>
        <dbReference type="ARBA" id="ARBA00023316"/>
    </source>
</evidence>
<dbReference type="GO" id="GO:0005886">
    <property type="term" value="C:plasma membrane"/>
    <property type="evidence" value="ECO:0007669"/>
    <property type="project" value="UniProtKB-SubCell"/>
</dbReference>
<name>A0A5C8CHJ8_9SPIR</name>
<accession>A0A5C8CHJ8</accession>
<dbReference type="Pfam" id="PF03717">
    <property type="entry name" value="PBP_dimer"/>
    <property type="match status" value="1"/>
</dbReference>
<dbReference type="GO" id="GO:0071972">
    <property type="term" value="F:peptidoglycan L,D-transpeptidase activity"/>
    <property type="evidence" value="ECO:0007669"/>
    <property type="project" value="TreeGrafter"/>
</dbReference>
<evidence type="ECO:0000256" key="11">
    <source>
        <dbReference type="ARBA" id="ARBA00022989"/>
    </source>
</evidence>
<dbReference type="InterPro" id="IPR001460">
    <property type="entry name" value="PCN-bd_Tpept"/>
</dbReference>
<evidence type="ECO:0000256" key="1">
    <source>
        <dbReference type="ARBA" id="ARBA00004167"/>
    </source>
</evidence>
<feature type="transmembrane region" description="Helical" evidence="15">
    <location>
        <begin position="25"/>
        <end position="45"/>
    </location>
</feature>
<dbReference type="Gene3D" id="3.30.1390.30">
    <property type="entry name" value="Penicillin-binding protein 2a, domain 3"/>
    <property type="match status" value="1"/>
</dbReference>
<evidence type="ECO:0000256" key="6">
    <source>
        <dbReference type="ARBA" id="ARBA00022670"/>
    </source>
</evidence>
<keyword evidence="10" id="KW-0573">Peptidoglycan synthesis</keyword>
<keyword evidence="8" id="KW-0378">Hydrolase</keyword>
<comment type="subcellular location">
    <subcellularLocation>
        <location evidence="2">Cell membrane</location>
    </subcellularLocation>
    <subcellularLocation>
        <location evidence="1">Membrane</location>
        <topology evidence="1">Single-pass membrane protein</topology>
    </subcellularLocation>
</comment>
<dbReference type="EMBL" id="SAXT01000004">
    <property type="protein sequence ID" value="TXJ12335.1"/>
    <property type="molecule type" value="Genomic_DNA"/>
</dbReference>
<proteinExistence type="predicted"/>
<organism evidence="18 19">
    <name type="scientific">Brachyspira aalborgi</name>
    <dbReference type="NCBI Taxonomy" id="29522"/>
    <lineage>
        <taxon>Bacteria</taxon>
        <taxon>Pseudomonadati</taxon>
        <taxon>Spirochaetota</taxon>
        <taxon>Spirochaetia</taxon>
        <taxon>Brachyspirales</taxon>
        <taxon>Brachyspiraceae</taxon>
        <taxon>Brachyspira</taxon>
    </lineage>
</organism>
<keyword evidence="12 15" id="KW-0472">Membrane</keyword>
<dbReference type="Proteomes" id="UP000325116">
    <property type="component" value="Unassembled WGS sequence"/>
</dbReference>